<dbReference type="NCBIfam" id="TIGR03585">
    <property type="entry name" value="PseH"/>
    <property type="match status" value="1"/>
</dbReference>
<gene>
    <name evidence="2" type="primary">flmH</name>
    <name evidence="2" type="ORF">GCM10011532_08260</name>
</gene>
<name>A0ABQ1WEU2_9FLAO</name>
<dbReference type="PANTHER" id="PTHR43415:SF3">
    <property type="entry name" value="GNAT-FAMILY ACETYLTRANSFERASE"/>
    <property type="match status" value="1"/>
</dbReference>
<proteinExistence type="predicted"/>
<dbReference type="Gene3D" id="3.40.630.30">
    <property type="match status" value="1"/>
</dbReference>
<dbReference type="Proteomes" id="UP000605733">
    <property type="component" value="Unassembled WGS sequence"/>
</dbReference>
<evidence type="ECO:0000259" key="1">
    <source>
        <dbReference type="PROSITE" id="PS51186"/>
    </source>
</evidence>
<dbReference type="RefSeq" id="WP_011709889.1">
    <property type="nucleotide sequence ID" value="NZ_BMIX01000001.1"/>
</dbReference>
<dbReference type="EMBL" id="BMIX01000001">
    <property type="protein sequence ID" value="GGG27180.1"/>
    <property type="molecule type" value="Genomic_DNA"/>
</dbReference>
<reference evidence="3" key="1">
    <citation type="journal article" date="2019" name="Int. J. Syst. Evol. Microbiol.">
        <title>The Global Catalogue of Microorganisms (GCM) 10K type strain sequencing project: providing services to taxonomists for standard genome sequencing and annotation.</title>
        <authorList>
            <consortium name="The Broad Institute Genomics Platform"/>
            <consortium name="The Broad Institute Genome Sequencing Center for Infectious Disease"/>
            <person name="Wu L."/>
            <person name="Ma J."/>
        </authorList>
    </citation>
    <scope>NUCLEOTIDE SEQUENCE [LARGE SCALE GENOMIC DNA]</scope>
    <source>
        <strain evidence="3">CGMCC 1.15422</strain>
    </source>
</reference>
<dbReference type="PROSITE" id="PS51186">
    <property type="entry name" value="GNAT"/>
    <property type="match status" value="1"/>
</dbReference>
<accession>A0ABQ1WEU2</accession>
<comment type="caution">
    <text evidence="2">The sequence shown here is derived from an EMBL/GenBank/DDBJ whole genome shotgun (WGS) entry which is preliminary data.</text>
</comment>
<evidence type="ECO:0000313" key="2">
    <source>
        <dbReference type="EMBL" id="GGG27180.1"/>
    </source>
</evidence>
<dbReference type="InterPro" id="IPR020036">
    <property type="entry name" value="PseH"/>
</dbReference>
<evidence type="ECO:0000313" key="3">
    <source>
        <dbReference type="Proteomes" id="UP000605733"/>
    </source>
</evidence>
<dbReference type="PANTHER" id="PTHR43415">
    <property type="entry name" value="SPERMIDINE N(1)-ACETYLTRANSFERASE"/>
    <property type="match status" value="1"/>
</dbReference>
<feature type="domain" description="N-acetyltransferase" evidence="1">
    <location>
        <begin position="4"/>
        <end position="161"/>
    </location>
</feature>
<protein>
    <submittedName>
        <fullName evidence="2">UDP-4-amino-4, 6-dideoxy-N-acetyl-beta-L-altrosamine N-acetyltransferase</fullName>
    </submittedName>
</protein>
<dbReference type="SUPFAM" id="SSF55729">
    <property type="entry name" value="Acyl-CoA N-acyltransferases (Nat)"/>
    <property type="match status" value="1"/>
</dbReference>
<keyword evidence="3" id="KW-1185">Reference proteome</keyword>
<organism evidence="2 3">
    <name type="scientific">Christiangramia forsetii</name>
    <dbReference type="NCBI Taxonomy" id="411153"/>
    <lineage>
        <taxon>Bacteria</taxon>
        <taxon>Pseudomonadati</taxon>
        <taxon>Bacteroidota</taxon>
        <taxon>Flavobacteriia</taxon>
        <taxon>Flavobacteriales</taxon>
        <taxon>Flavobacteriaceae</taxon>
        <taxon>Christiangramia</taxon>
    </lineage>
</organism>
<dbReference type="InterPro" id="IPR000182">
    <property type="entry name" value="GNAT_dom"/>
</dbReference>
<dbReference type="InterPro" id="IPR016181">
    <property type="entry name" value="Acyl_CoA_acyltransferase"/>
</dbReference>
<dbReference type="Pfam" id="PF13420">
    <property type="entry name" value="Acetyltransf_4"/>
    <property type="match status" value="1"/>
</dbReference>
<sequence>MNDVNFIEINEDDLETIRTWRNSSEVSKYMYTDNLISSDQQESWFKKISLEKNSRYWIIEYQGRKLGLVYIIDIDTYNSKCFWGFYLGDTSIRGEGIGKKVEFNLLNYVFEDLKLNKLCGEVLSFNIRVLEMHSKFGFKKEGLLKQHVKKNGEFVDVITIGLLKDEWRDIKDEIYRKIYQTV</sequence>